<organism evidence="6">
    <name type="scientific">Sesamum radiatum</name>
    <name type="common">Black benniseed</name>
    <dbReference type="NCBI Taxonomy" id="300843"/>
    <lineage>
        <taxon>Eukaryota</taxon>
        <taxon>Viridiplantae</taxon>
        <taxon>Streptophyta</taxon>
        <taxon>Embryophyta</taxon>
        <taxon>Tracheophyta</taxon>
        <taxon>Spermatophyta</taxon>
        <taxon>Magnoliopsida</taxon>
        <taxon>eudicotyledons</taxon>
        <taxon>Gunneridae</taxon>
        <taxon>Pentapetalae</taxon>
        <taxon>asterids</taxon>
        <taxon>lamiids</taxon>
        <taxon>Lamiales</taxon>
        <taxon>Pedaliaceae</taxon>
        <taxon>Sesamum</taxon>
    </lineage>
</organism>
<dbReference type="AlphaFoldDB" id="A0AAW2M1M4"/>
<feature type="domain" description="Kinesin motor" evidence="5">
    <location>
        <begin position="3"/>
        <end position="89"/>
    </location>
</feature>
<dbReference type="Pfam" id="PF00225">
    <property type="entry name" value="Kinesin"/>
    <property type="match status" value="1"/>
</dbReference>
<proteinExistence type="inferred from homology"/>
<dbReference type="SUPFAM" id="SSF52540">
    <property type="entry name" value="P-loop containing nucleoside triphosphate hydrolases"/>
    <property type="match status" value="1"/>
</dbReference>
<name>A0AAW2M1M4_SESRA</name>
<keyword evidence="2" id="KW-0175">Coiled coil</keyword>
<dbReference type="EMBL" id="JACGWJ010000023">
    <property type="protein sequence ID" value="KAL0325355.1"/>
    <property type="molecule type" value="Genomic_DNA"/>
</dbReference>
<dbReference type="InterPro" id="IPR027417">
    <property type="entry name" value="P-loop_NTPase"/>
</dbReference>
<gene>
    <name evidence="6" type="ORF">Sradi_5104800</name>
</gene>
<evidence type="ECO:0000259" key="5">
    <source>
        <dbReference type="PROSITE" id="PS50067"/>
    </source>
</evidence>
<reference evidence="6" key="1">
    <citation type="submission" date="2020-06" db="EMBL/GenBank/DDBJ databases">
        <authorList>
            <person name="Li T."/>
            <person name="Hu X."/>
            <person name="Zhang T."/>
            <person name="Song X."/>
            <person name="Zhang H."/>
            <person name="Dai N."/>
            <person name="Sheng W."/>
            <person name="Hou X."/>
            <person name="Wei L."/>
        </authorList>
    </citation>
    <scope>NUCLEOTIDE SEQUENCE</scope>
    <source>
        <strain evidence="6">G02</strain>
        <tissue evidence="6">Leaf</tissue>
    </source>
</reference>
<comment type="caution">
    <text evidence="6">The sequence shown here is derived from an EMBL/GenBank/DDBJ whole genome shotgun (WGS) entry which is preliminary data.</text>
</comment>
<evidence type="ECO:0000256" key="1">
    <source>
        <dbReference type="ARBA" id="ARBA00022701"/>
    </source>
</evidence>
<dbReference type="InterPro" id="IPR027640">
    <property type="entry name" value="Kinesin-like_fam"/>
</dbReference>
<dbReference type="PROSITE" id="PS50067">
    <property type="entry name" value="KINESIN_MOTOR_2"/>
    <property type="match status" value="1"/>
</dbReference>
<dbReference type="GO" id="GO:0005874">
    <property type="term" value="C:microtubule"/>
    <property type="evidence" value="ECO:0007669"/>
    <property type="project" value="UniProtKB-KW"/>
</dbReference>
<dbReference type="GO" id="GO:0005524">
    <property type="term" value="F:ATP binding"/>
    <property type="evidence" value="ECO:0007669"/>
    <property type="project" value="InterPro"/>
</dbReference>
<evidence type="ECO:0000256" key="4">
    <source>
        <dbReference type="PROSITE-ProRule" id="PRU00283"/>
    </source>
</evidence>
<evidence type="ECO:0000256" key="2">
    <source>
        <dbReference type="ARBA" id="ARBA00023054"/>
    </source>
</evidence>
<keyword evidence="1" id="KW-0493">Microtubule</keyword>
<sequence>MEKICVAVRVRPSANEESVNGFCWKVESNRISLHGSDGTPISGVSFAFDHVFDQECSNARVYELLTKDIINAAVEGFNGGVQCFRFSLA</sequence>
<dbReference type="GO" id="GO:0007018">
    <property type="term" value="P:microtubule-based movement"/>
    <property type="evidence" value="ECO:0007669"/>
    <property type="project" value="InterPro"/>
</dbReference>
<dbReference type="PANTHER" id="PTHR47968">
    <property type="entry name" value="CENTROMERE PROTEIN E"/>
    <property type="match status" value="1"/>
</dbReference>
<comment type="caution">
    <text evidence="4">Lacks conserved residue(s) required for the propagation of feature annotation.</text>
</comment>
<comment type="similarity">
    <text evidence="4">Belongs to the TRAFAC class myosin-kinesin ATPase superfamily. Kinesin family.</text>
</comment>
<accession>A0AAW2M1M4</accession>
<evidence type="ECO:0000313" key="6">
    <source>
        <dbReference type="EMBL" id="KAL0325355.1"/>
    </source>
</evidence>
<dbReference type="InterPro" id="IPR036961">
    <property type="entry name" value="Kinesin_motor_dom_sf"/>
</dbReference>
<dbReference type="PANTHER" id="PTHR47968:SF36">
    <property type="entry name" value="KINESIN HEAVY CHAIN ISOFORM X1"/>
    <property type="match status" value="1"/>
</dbReference>
<dbReference type="GO" id="GO:0003777">
    <property type="term" value="F:microtubule motor activity"/>
    <property type="evidence" value="ECO:0007669"/>
    <property type="project" value="InterPro"/>
</dbReference>
<reference evidence="6" key="2">
    <citation type="journal article" date="2024" name="Plant">
        <title>Genomic evolution and insights into agronomic trait innovations of Sesamum species.</title>
        <authorList>
            <person name="Miao H."/>
            <person name="Wang L."/>
            <person name="Qu L."/>
            <person name="Liu H."/>
            <person name="Sun Y."/>
            <person name="Le M."/>
            <person name="Wang Q."/>
            <person name="Wei S."/>
            <person name="Zheng Y."/>
            <person name="Lin W."/>
            <person name="Duan Y."/>
            <person name="Cao H."/>
            <person name="Xiong S."/>
            <person name="Wang X."/>
            <person name="Wei L."/>
            <person name="Li C."/>
            <person name="Ma Q."/>
            <person name="Ju M."/>
            <person name="Zhao R."/>
            <person name="Li G."/>
            <person name="Mu C."/>
            <person name="Tian Q."/>
            <person name="Mei H."/>
            <person name="Zhang T."/>
            <person name="Gao T."/>
            <person name="Zhang H."/>
        </authorList>
    </citation>
    <scope>NUCLEOTIDE SEQUENCE</scope>
    <source>
        <strain evidence="6">G02</strain>
    </source>
</reference>
<dbReference type="GO" id="GO:0008017">
    <property type="term" value="F:microtubule binding"/>
    <property type="evidence" value="ECO:0007669"/>
    <property type="project" value="InterPro"/>
</dbReference>
<protein>
    <submittedName>
        <fullName evidence="6">Kinesin-like protein KIN-7N</fullName>
    </submittedName>
</protein>
<keyword evidence="3" id="KW-0505">Motor protein</keyword>
<dbReference type="Gene3D" id="3.40.850.10">
    <property type="entry name" value="Kinesin motor domain"/>
    <property type="match status" value="1"/>
</dbReference>
<dbReference type="InterPro" id="IPR001752">
    <property type="entry name" value="Kinesin_motor_dom"/>
</dbReference>
<evidence type="ECO:0000256" key="3">
    <source>
        <dbReference type="ARBA" id="ARBA00023175"/>
    </source>
</evidence>